<protein>
    <recommendedName>
        <fullName evidence="2">18 kDa Sin3-associated polypeptide</fullName>
    </recommendedName>
</protein>
<name>G5ASH2_HETGA</name>
<accession>G5ASH2</accession>
<dbReference type="Proteomes" id="UP000006813">
    <property type="component" value="Unassembled WGS sequence"/>
</dbReference>
<dbReference type="GO" id="GO:0003714">
    <property type="term" value="F:transcription corepressor activity"/>
    <property type="evidence" value="ECO:0007669"/>
    <property type="project" value="TreeGrafter"/>
</dbReference>
<dbReference type="Gene3D" id="3.10.20.550">
    <property type="entry name" value="ASAP complex, SAP18 subunit"/>
    <property type="match status" value="2"/>
</dbReference>
<dbReference type="GO" id="GO:0005634">
    <property type="term" value="C:nucleus"/>
    <property type="evidence" value="ECO:0007669"/>
    <property type="project" value="TreeGrafter"/>
</dbReference>
<dbReference type="EMBL" id="JH166731">
    <property type="protein sequence ID" value="EHA99982.1"/>
    <property type="molecule type" value="Genomic_DNA"/>
</dbReference>
<dbReference type="PANTHER" id="PTHR13082:SF0">
    <property type="entry name" value="HISTONE DEACETYLASE COMPLEX SUBUNIT SAP18"/>
    <property type="match status" value="1"/>
</dbReference>
<dbReference type="InterPro" id="IPR010516">
    <property type="entry name" value="SAP18"/>
</dbReference>
<evidence type="ECO:0000256" key="2">
    <source>
        <dbReference type="ARBA" id="ARBA00030511"/>
    </source>
</evidence>
<feature type="region of interest" description="Disordered" evidence="3">
    <location>
        <begin position="90"/>
        <end position="112"/>
    </location>
</feature>
<organism evidence="4 5">
    <name type="scientific">Heterocephalus glaber</name>
    <name type="common">Naked mole rat</name>
    <dbReference type="NCBI Taxonomy" id="10181"/>
    <lineage>
        <taxon>Eukaryota</taxon>
        <taxon>Metazoa</taxon>
        <taxon>Chordata</taxon>
        <taxon>Craniata</taxon>
        <taxon>Vertebrata</taxon>
        <taxon>Euteleostomi</taxon>
        <taxon>Mammalia</taxon>
        <taxon>Eutheria</taxon>
        <taxon>Euarchontoglires</taxon>
        <taxon>Glires</taxon>
        <taxon>Rodentia</taxon>
        <taxon>Hystricomorpha</taxon>
        <taxon>Bathyergidae</taxon>
        <taxon>Heterocephalus</taxon>
    </lineage>
</organism>
<dbReference type="Pfam" id="PF06487">
    <property type="entry name" value="SAP18"/>
    <property type="match status" value="2"/>
</dbReference>
<reference evidence="4 5" key="1">
    <citation type="journal article" date="2011" name="Nature">
        <title>Genome sequencing reveals insights into physiology and longevity of the naked mole rat.</title>
        <authorList>
            <person name="Kim E.B."/>
            <person name="Fang X."/>
            <person name="Fushan A.A."/>
            <person name="Huang Z."/>
            <person name="Lobanov A.V."/>
            <person name="Han L."/>
            <person name="Marino S.M."/>
            <person name="Sun X."/>
            <person name="Turanov A.A."/>
            <person name="Yang P."/>
            <person name="Yim S.H."/>
            <person name="Zhao X."/>
            <person name="Kasaikina M.V."/>
            <person name="Stoletzki N."/>
            <person name="Peng C."/>
            <person name="Polak P."/>
            <person name="Xiong Z."/>
            <person name="Kiezun A."/>
            <person name="Zhu Y."/>
            <person name="Chen Y."/>
            <person name="Kryukov G.V."/>
            <person name="Zhang Q."/>
            <person name="Peshkin L."/>
            <person name="Yang L."/>
            <person name="Bronson R.T."/>
            <person name="Buffenstein R."/>
            <person name="Wang B."/>
            <person name="Han C."/>
            <person name="Li Q."/>
            <person name="Chen L."/>
            <person name="Zhao W."/>
            <person name="Sunyaev S.R."/>
            <person name="Park T.J."/>
            <person name="Zhang G."/>
            <person name="Wang J."/>
            <person name="Gladyshev V.N."/>
        </authorList>
    </citation>
    <scope>NUCLEOTIDE SEQUENCE [LARGE SCALE GENOMIC DNA]</scope>
</reference>
<evidence type="ECO:0000256" key="3">
    <source>
        <dbReference type="SAM" id="MobiDB-lite"/>
    </source>
</evidence>
<sequence length="112" mass="12966">MAVESRVTQEEEIKKEPEKPIDRERACPLLLRVFTSNTGRHHRIKKMAVESRVTQEEEIKKEPEKPIDRERACPLLLRVFTSNTGRHHRMDEFSPAMSRPASCRSAPGSMQL</sequence>
<evidence type="ECO:0000313" key="5">
    <source>
        <dbReference type="Proteomes" id="UP000006813"/>
    </source>
</evidence>
<dbReference type="InterPro" id="IPR042534">
    <property type="entry name" value="SAP18_sf"/>
</dbReference>
<evidence type="ECO:0000313" key="4">
    <source>
        <dbReference type="EMBL" id="EHA99982.1"/>
    </source>
</evidence>
<proteinExistence type="inferred from homology"/>
<dbReference type="PANTHER" id="PTHR13082">
    <property type="entry name" value="SAP18"/>
    <property type="match status" value="1"/>
</dbReference>
<dbReference type="STRING" id="10181.G5ASH2"/>
<feature type="region of interest" description="Disordered" evidence="3">
    <location>
        <begin position="1"/>
        <end position="20"/>
    </location>
</feature>
<evidence type="ECO:0000256" key="1">
    <source>
        <dbReference type="ARBA" id="ARBA00009143"/>
    </source>
</evidence>
<gene>
    <name evidence="4" type="ORF">GW7_06962</name>
</gene>
<dbReference type="InParanoid" id="G5ASH2"/>
<comment type="similarity">
    <text evidence="1">Belongs to the SAP18 family.</text>
</comment>
<feature type="compositionally biased region" description="Basic and acidic residues" evidence="3">
    <location>
        <begin position="7"/>
        <end position="20"/>
    </location>
</feature>
<dbReference type="AlphaFoldDB" id="G5ASH2"/>